<dbReference type="InterPro" id="IPR011611">
    <property type="entry name" value="PfkB_dom"/>
</dbReference>
<dbReference type="Proteomes" id="UP000789595">
    <property type="component" value="Unassembled WGS sequence"/>
</dbReference>
<proteinExistence type="predicted"/>
<dbReference type="Pfam" id="PF00294">
    <property type="entry name" value="PfkB"/>
    <property type="match status" value="1"/>
</dbReference>
<name>A0A8J2X4P0_9STRA</name>
<keyword evidence="6" id="KW-1185">Reference proteome</keyword>
<dbReference type="EMBL" id="CAKKNE010000006">
    <property type="protein sequence ID" value="CAH0379230.1"/>
    <property type="molecule type" value="Genomic_DNA"/>
</dbReference>
<evidence type="ECO:0000259" key="4">
    <source>
        <dbReference type="Pfam" id="PF00294"/>
    </source>
</evidence>
<dbReference type="PANTHER" id="PTHR10584:SF166">
    <property type="entry name" value="RIBOKINASE"/>
    <property type="match status" value="1"/>
</dbReference>
<dbReference type="AlphaFoldDB" id="A0A8J2X4P0"/>
<dbReference type="InterPro" id="IPR029056">
    <property type="entry name" value="Ribokinase-like"/>
</dbReference>
<evidence type="ECO:0000256" key="3">
    <source>
        <dbReference type="SAM" id="MobiDB-lite"/>
    </source>
</evidence>
<sequence length="354" mass="35908">MAAQTAITLPVPEFLVIGDAFLDVQCGGLAQLPRWDADELVPRPIEFLAGGGGLNTACHLARAGRRVELRCALGDDDAGAKLRSAAAHAGVAVVPLAAPAGAATGVCIVLSGQSDRAFATHRGAVAVAGLSDADIERAREVGARGGHVHVAGYYNMPAVRARVGELFRAVREAGGSSSLNPQWDADERWDGICELSVAAGTAPGVLICSEAEVENLAGTGLSQAPLDLLDAGNTRCVVTTHGARGAIVWGLENEQVKSNAPTLAPGALLDATGAGDAFAAGFLTAFARDPPGVVNLSIGLKMGCAYGAACCGVVGASAALDPSRVAAYAREIVPSPGQQGPVSWSARPRRPPSQ</sequence>
<dbReference type="PANTHER" id="PTHR10584">
    <property type="entry name" value="SUGAR KINASE"/>
    <property type="match status" value="1"/>
</dbReference>
<evidence type="ECO:0000313" key="6">
    <source>
        <dbReference type="Proteomes" id="UP000789595"/>
    </source>
</evidence>
<accession>A0A8J2X4P0</accession>
<dbReference type="SUPFAM" id="SSF53613">
    <property type="entry name" value="Ribokinase-like"/>
    <property type="match status" value="1"/>
</dbReference>
<reference evidence="5" key="1">
    <citation type="submission" date="2021-11" db="EMBL/GenBank/DDBJ databases">
        <authorList>
            <consortium name="Genoscope - CEA"/>
            <person name="William W."/>
        </authorList>
    </citation>
    <scope>NUCLEOTIDE SEQUENCE</scope>
</reference>
<evidence type="ECO:0000256" key="2">
    <source>
        <dbReference type="ARBA" id="ARBA00022777"/>
    </source>
</evidence>
<organism evidence="5 6">
    <name type="scientific">Pelagomonas calceolata</name>
    <dbReference type="NCBI Taxonomy" id="35677"/>
    <lineage>
        <taxon>Eukaryota</taxon>
        <taxon>Sar</taxon>
        <taxon>Stramenopiles</taxon>
        <taxon>Ochrophyta</taxon>
        <taxon>Pelagophyceae</taxon>
        <taxon>Pelagomonadales</taxon>
        <taxon>Pelagomonadaceae</taxon>
        <taxon>Pelagomonas</taxon>
    </lineage>
</organism>
<keyword evidence="1" id="KW-0808">Transferase</keyword>
<evidence type="ECO:0000313" key="5">
    <source>
        <dbReference type="EMBL" id="CAH0379230.1"/>
    </source>
</evidence>
<dbReference type="OrthoDB" id="204058at2759"/>
<dbReference type="GO" id="GO:0016301">
    <property type="term" value="F:kinase activity"/>
    <property type="evidence" value="ECO:0007669"/>
    <property type="project" value="UniProtKB-KW"/>
</dbReference>
<dbReference type="Gene3D" id="3.40.1190.20">
    <property type="match status" value="1"/>
</dbReference>
<keyword evidence="2" id="KW-0418">Kinase</keyword>
<comment type="caution">
    <text evidence="5">The sequence shown here is derived from an EMBL/GenBank/DDBJ whole genome shotgun (WGS) entry which is preliminary data.</text>
</comment>
<protein>
    <recommendedName>
        <fullName evidence="4">Carbohydrate kinase PfkB domain-containing protein</fullName>
    </recommendedName>
</protein>
<feature type="domain" description="Carbohydrate kinase PfkB" evidence="4">
    <location>
        <begin position="45"/>
        <end position="319"/>
    </location>
</feature>
<gene>
    <name evidence="5" type="ORF">PECAL_6P08350</name>
</gene>
<dbReference type="GO" id="GO:0005829">
    <property type="term" value="C:cytosol"/>
    <property type="evidence" value="ECO:0007669"/>
    <property type="project" value="TreeGrafter"/>
</dbReference>
<feature type="region of interest" description="Disordered" evidence="3">
    <location>
        <begin position="332"/>
        <end position="354"/>
    </location>
</feature>
<evidence type="ECO:0000256" key="1">
    <source>
        <dbReference type="ARBA" id="ARBA00022679"/>
    </source>
</evidence>